<dbReference type="PANTHER" id="PTHR30086">
    <property type="entry name" value="ARGININE EXPORTER PROTEIN ARGO"/>
    <property type="match status" value="1"/>
</dbReference>
<evidence type="ECO:0000256" key="4">
    <source>
        <dbReference type="ARBA" id="ARBA00022989"/>
    </source>
</evidence>
<comment type="caution">
    <text evidence="7">The sequence shown here is derived from an EMBL/GenBank/DDBJ whole genome shotgun (WGS) entry which is preliminary data.</text>
</comment>
<evidence type="ECO:0000256" key="1">
    <source>
        <dbReference type="ARBA" id="ARBA00004651"/>
    </source>
</evidence>
<dbReference type="RefSeq" id="WP_163314562.1">
    <property type="nucleotide sequence ID" value="NZ_JAAGAA010000001.1"/>
</dbReference>
<protein>
    <submittedName>
        <fullName evidence="7">LysE family translocator</fullName>
    </submittedName>
</protein>
<proteinExistence type="predicted"/>
<feature type="transmembrane region" description="Helical" evidence="6">
    <location>
        <begin position="41"/>
        <end position="62"/>
    </location>
</feature>
<dbReference type="EMBL" id="JAAGAA010000001">
    <property type="protein sequence ID" value="NDV11248.1"/>
    <property type="molecule type" value="Genomic_DNA"/>
</dbReference>
<dbReference type="GO" id="GO:0005886">
    <property type="term" value="C:plasma membrane"/>
    <property type="evidence" value="ECO:0007669"/>
    <property type="project" value="UniProtKB-SubCell"/>
</dbReference>
<keyword evidence="8" id="KW-1185">Reference proteome</keyword>
<feature type="transmembrane region" description="Helical" evidence="6">
    <location>
        <begin position="135"/>
        <end position="159"/>
    </location>
</feature>
<evidence type="ECO:0000256" key="3">
    <source>
        <dbReference type="ARBA" id="ARBA00022692"/>
    </source>
</evidence>
<name>A0A6B2KMC0_9NEIS</name>
<evidence type="ECO:0000313" key="7">
    <source>
        <dbReference type="EMBL" id="NDV11248.1"/>
    </source>
</evidence>
<keyword evidence="3 6" id="KW-0812">Transmembrane</keyword>
<organism evidence="7 8">
    <name type="scientific">Crenobacter caeni</name>
    <dbReference type="NCBI Taxonomy" id="2705474"/>
    <lineage>
        <taxon>Bacteria</taxon>
        <taxon>Pseudomonadati</taxon>
        <taxon>Pseudomonadota</taxon>
        <taxon>Betaproteobacteria</taxon>
        <taxon>Neisseriales</taxon>
        <taxon>Neisseriaceae</taxon>
        <taxon>Crenobacter</taxon>
    </lineage>
</organism>
<keyword evidence="5 6" id="KW-0472">Membrane</keyword>
<keyword evidence="4 6" id="KW-1133">Transmembrane helix</keyword>
<feature type="transmembrane region" description="Helical" evidence="6">
    <location>
        <begin position="171"/>
        <end position="192"/>
    </location>
</feature>
<dbReference type="PANTHER" id="PTHR30086:SF20">
    <property type="entry name" value="ARGININE EXPORTER PROTEIN ARGO-RELATED"/>
    <property type="match status" value="1"/>
</dbReference>
<accession>A0A6B2KMC0</accession>
<dbReference type="Pfam" id="PF01810">
    <property type="entry name" value="LysE"/>
    <property type="match status" value="1"/>
</dbReference>
<evidence type="ECO:0000256" key="6">
    <source>
        <dbReference type="SAM" id="Phobius"/>
    </source>
</evidence>
<gene>
    <name evidence="7" type="ORF">GZH52_00305</name>
</gene>
<reference evidence="7 8" key="1">
    <citation type="submission" date="2020-02" db="EMBL/GenBank/DDBJ databases">
        <authorList>
            <person name="Yang Z."/>
        </authorList>
    </citation>
    <scope>NUCLEOTIDE SEQUENCE [LARGE SCALE GENOMIC DNA]</scope>
    <source>
        <strain evidence="7 8">HX-7-9</strain>
    </source>
</reference>
<comment type="subcellular location">
    <subcellularLocation>
        <location evidence="1">Cell membrane</location>
        <topology evidence="1">Multi-pass membrane protein</topology>
    </subcellularLocation>
</comment>
<keyword evidence="2" id="KW-1003">Cell membrane</keyword>
<sequence>MFDALAFATYMGVMSVTPGPNNLMLATSGVNHGFRRTLPHMLGISAGCALQLVLTVAGWAWLTRGLEQWRLPLAFAGCAYLMWLSWQLWRSAAPGAREAGRPLGFVGAVLFQWVNPKAWLMTVNAALVFAPGDGAGTLAMALLAAAVNLPCIAVWALFGDRLRTALQDARWLRLFNAAMALLLALTALWLLADAAG</sequence>
<dbReference type="Proteomes" id="UP000482578">
    <property type="component" value="Unassembled WGS sequence"/>
</dbReference>
<evidence type="ECO:0000256" key="5">
    <source>
        <dbReference type="ARBA" id="ARBA00023136"/>
    </source>
</evidence>
<evidence type="ECO:0000256" key="2">
    <source>
        <dbReference type="ARBA" id="ARBA00022475"/>
    </source>
</evidence>
<dbReference type="AlphaFoldDB" id="A0A6B2KMC0"/>
<feature type="transmembrane region" description="Helical" evidence="6">
    <location>
        <begin position="68"/>
        <end position="86"/>
    </location>
</feature>
<dbReference type="GO" id="GO:0033228">
    <property type="term" value="P:cysteine export across plasma membrane"/>
    <property type="evidence" value="ECO:0007669"/>
    <property type="project" value="TreeGrafter"/>
</dbReference>
<dbReference type="InterPro" id="IPR001123">
    <property type="entry name" value="LeuE-type"/>
</dbReference>
<dbReference type="GO" id="GO:0015171">
    <property type="term" value="F:amino acid transmembrane transporter activity"/>
    <property type="evidence" value="ECO:0007669"/>
    <property type="project" value="TreeGrafter"/>
</dbReference>
<evidence type="ECO:0000313" key="8">
    <source>
        <dbReference type="Proteomes" id="UP000482578"/>
    </source>
</evidence>